<reference evidence="2" key="1">
    <citation type="journal article" date="2020" name="Cell">
        <title>Large-Scale Comparative Analyses of Tick Genomes Elucidate Their Genetic Diversity and Vector Capacities.</title>
        <authorList>
            <consortium name="Tick Genome and Microbiome Consortium (TIGMIC)"/>
            <person name="Jia N."/>
            <person name="Wang J."/>
            <person name="Shi W."/>
            <person name="Du L."/>
            <person name="Sun Y."/>
            <person name="Zhan W."/>
            <person name="Jiang J.F."/>
            <person name="Wang Q."/>
            <person name="Zhang B."/>
            <person name="Ji P."/>
            <person name="Bell-Sakyi L."/>
            <person name="Cui X.M."/>
            <person name="Yuan T.T."/>
            <person name="Jiang B.G."/>
            <person name="Yang W.F."/>
            <person name="Lam T.T."/>
            <person name="Chang Q.C."/>
            <person name="Ding S.J."/>
            <person name="Wang X.J."/>
            <person name="Zhu J.G."/>
            <person name="Ruan X.D."/>
            <person name="Zhao L."/>
            <person name="Wei J.T."/>
            <person name="Ye R.Z."/>
            <person name="Que T.C."/>
            <person name="Du C.H."/>
            <person name="Zhou Y.H."/>
            <person name="Cheng J.X."/>
            <person name="Dai P.F."/>
            <person name="Guo W.B."/>
            <person name="Han X.H."/>
            <person name="Huang E.J."/>
            <person name="Li L.F."/>
            <person name="Wei W."/>
            <person name="Gao Y.C."/>
            <person name="Liu J.Z."/>
            <person name="Shao H.Z."/>
            <person name="Wang X."/>
            <person name="Wang C.C."/>
            <person name="Yang T.C."/>
            <person name="Huo Q.B."/>
            <person name="Li W."/>
            <person name="Chen H.Y."/>
            <person name="Chen S.E."/>
            <person name="Zhou L.G."/>
            <person name="Ni X.B."/>
            <person name="Tian J.H."/>
            <person name="Sheng Y."/>
            <person name="Liu T."/>
            <person name="Pan Y.S."/>
            <person name="Xia L.Y."/>
            <person name="Li J."/>
            <person name="Zhao F."/>
            <person name="Cao W.C."/>
        </authorList>
    </citation>
    <scope>NUCLEOTIDE SEQUENCE</scope>
    <source>
        <strain evidence="2">Rsan-2018</strain>
    </source>
</reference>
<proteinExistence type="predicted"/>
<sequence>MYSWMSLVGHLEEAKGDLTDVSVYFKAEDVHTENLSLVGKGWINTEECTCYSCAGHRRKQFSRSECDLVVVMGIRDTSSRSGTTGTPCTMQRSVGARRSQRHR</sequence>
<comment type="caution">
    <text evidence="2">The sequence shown here is derived from an EMBL/GenBank/DDBJ whole genome shotgun (WGS) entry which is preliminary data.</text>
</comment>
<evidence type="ECO:0000313" key="2">
    <source>
        <dbReference type="EMBL" id="KAH7982688.1"/>
    </source>
</evidence>
<organism evidence="2 3">
    <name type="scientific">Rhipicephalus sanguineus</name>
    <name type="common">Brown dog tick</name>
    <name type="synonym">Ixodes sanguineus</name>
    <dbReference type="NCBI Taxonomy" id="34632"/>
    <lineage>
        <taxon>Eukaryota</taxon>
        <taxon>Metazoa</taxon>
        <taxon>Ecdysozoa</taxon>
        <taxon>Arthropoda</taxon>
        <taxon>Chelicerata</taxon>
        <taxon>Arachnida</taxon>
        <taxon>Acari</taxon>
        <taxon>Parasitiformes</taxon>
        <taxon>Ixodida</taxon>
        <taxon>Ixodoidea</taxon>
        <taxon>Ixodidae</taxon>
        <taxon>Rhipicephalinae</taxon>
        <taxon>Rhipicephalus</taxon>
        <taxon>Rhipicephalus</taxon>
    </lineage>
</organism>
<feature type="region of interest" description="Disordered" evidence="1">
    <location>
        <begin position="77"/>
        <end position="103"/>
    </location>
</feature>
<keyword evidence="3" id="KW-1185">Reference proteome</keyword>
<gene>
    <name evidence="2" type="ORF">HPB52_006551</name>
</gene>
<protein>
    <submittedName>
        <fullName evidence="2">Uncharacterized protein</fullName>
    </submittedName>
</protein>
<dbReference type="AlphaFoldDB" id="A0A9D4QH29"/>
<evidence type="ECO:0000256" key="1">
    <source>
        <dbReference type="SAM" id="MobiDB-lite"/>
    </source>
</evidence>
<evidence type="ECO:0000313" key="3">
    <source>
        <dbReference type="Proteomes" id="UP000821837"/>
    </source>
</evidence>
<name>A0A9D4QH29_RHISA</name>
<dbReference type="EMBL" id="JABSTV010001245">
    <property type="protein sequence ID" value="KAH7982688.1"/>
    <property type="molecule type" value="Genomic_DNA"/>
</dbReference>
<reference evidence="2" key="2">
    <citation type="submission" date="2021-09" db="EMBL/GenBank/DDBJ databases">
        <authorList>
            <person name="Jia N."/>
            <person name="Wang J."/>
            <person name="Shi W."/>
            <person name="Du L."/>
            <person name="Sun Y."/>
            <person name="Zhan W."/>
            <person name="Jiang J."/>
            <person name="Wang Q."/>
            <person name="Zhang B."/>
            <person name="Ji P."/>
            <person name="Sakyi L.B."/>
            <person name="Cui X."/>
            <person name="Yuan T."/>
            <person name="Jiang B."/>
            <person name="Yang W."/>
            <person name="Lam T.T.-Y."/>
            <person name="Chang Q."/>
            <person name="Ding S."/>
            <person name="Wang X."/>
            <person name="Zhu J."/>
            <person name="Ruan X."/>
            <person name="Zhao L."/>
            <person name="Wei J."/>
            <person name="Que T."/>
            <person name="Du C."/>
            <person name="Cheng J."/>
            <person name="Dai P."/>
            <person name="Han X."/>
            <person name="Huang E."/>
            <person name="Gao Y."/>
            <person name="Liu J."/>
            <person name="Shao H."/>
            <person name="Ye R."/>
            <person name="Li L."/>
            <person name="Wei W."/>
            <person name="Wang X."/>
            <person name="Wang C."/>
            <person name="Huo Q."/>
            <person name="Li W."/>
            <person name="Guo W."/>
            <person name="Chen H."/>
            <person name="Chen S."/>
            <person name="Zhou L."/>
            <person name="Zhou L."/>
            <person name="Ni X."/>
            <person name="Tian J."/>
            <person name="Zhou Y."/>
            <person name="Sheng Y."/>
            <person name="Liu T."/>
            <person name="Pan Y."/>
            <person name="Xia L."/>
            <person name="Li J."/>
            <person name="Zhao F."/>
            <person name="Cao W."/>
        </authorList>
    </citation>
    <scope>NUCLEOTIDE SEQUENCE</scope>
    <source>
        <strain evidence="2">Rsan-2018</strain>
        <tissue evidence="2">Larvae</tissue>
    </source>
</reference>
<accession>A0A9D4QH29</accession>
<dbReference type="Proteomes" id="UP000821837">
    <property type="component" value="Chromosome 1"/>
</dbReference>